<comment type="caution">
    <text evidence="1">The sequence shown here is derived from an EMBL/GenBank/DDBJ whole genome shotgun (WGS) entry which is preliminary data.</text>
</comment>
<reference evidence="1 2" key="1">
    <citation type="submission" date="2020-08" db="EMBL/GenBank/DDBJ databases">
        <title>Above-ground endophytic microbial communities from plants in different locations in the United States.</title>
        <authorList>
            <person name="Frank C."/>
        </authorList>
    </citation>
    <scope>NUCLEOTIDE SEQUENCE [LARGE SCALE GENOMIC DNA]</scope>
    <source>
        <strain evidence="1 2">WP4_2_2</strain>
    </source>
</reference>
<dbReference type="Proteomes" id="UP000571554">
    <property type="component" value="Unassembled WGS sequence"/>
</dbReference>
<evidence type="ECO:0000313" key="1">
    <source>
        <dbReference type="EMBL" id="MBB6103521.1"/>
    </source>
</evidence>
<protein>
    <submittedName>
        <fullName evidence="1">Uncharacterized protein</fullName>
    </submittedName>
</protein>
<accession>A0A7W9TZE1</accession>
<sequence length="42" mass="4648">MAEASHPFWRTAHYAPSHLTLQKLQNGGIVSLDAHESAGMRM</sequence>
<proteinExistence type="predicted"/>
<evidence type="ECO:0000313" key="2">
    <source>
        <dbReference type="Proteomes" id="UP000571554"/>
    </source>
</evidence>
<dbReference type="EMBL" id="JACHBW010000009">
    <property type="protein sequence ID" value="MBB6103521.1"/>
    <property type="molecule type" value="Genomic_DNA"/>
</dbReference>
<name>A0A7W9TZE1_9BURK</name>
<dbReference type="RefSeq" id="WP_260175249.1">
    <property type="nucleotide sequence ID" value="NZ_JACHBW010000009.1"/>
</dbReference>
<keyword evidence="2" id="KW-1185">Reference proteome</keyword>
<gene>
    <name evidence="1" type="ORF">F4827_003376</name>
</gene>
<dbReference type="AlphaFoldDB" id="A0A7W9TZE1"/>
<organism evidence="1 2">
    <name type="scientific">Paraburkholderia bannensis</name>
    <dbReference type="NCBI Taxonomy" id="765414"/>
    <lineage>
        <taxon>Bacteria</taxon>
        <taxon>Pseudomonadati</taxon>
        <taxon>Pseudomonadota</taxon>
        <taxon>Betaproteobacteria</taxon>
        <taxon>Burkholderiales</taxon>
        <taxon>Burkholderiaceae</taxon>
        <taxon>Paraburkholderia</taxon>
    </lineage>
</organism>